<dbReference type="Proteomes" id="UP000004014">
    <property type="component" value="Unassembled WGS sequence"/>
</dbReference>
<organism evidence="1 2">
    <name type="scientific">Streptococcus suis R61</name>
    <dbReference type="NCBI Taxonomy" id="996306"/>
    <lineage>
        <taxon>Bacteria</taxon>
        <taxon>Bacillati</taxon>
        <taxon>Bacillota</taxon>
        <taxon>Bacilli</taxon>
        <taxon>Lactobacillales</taxon>
        <taxon>Streptococcaceae</taxon>
        <taxon>Streptococcus</taxon>
    </lineage>
</organism>
<reference evidence="1 2" key="1">
    <citation type="submission" date="2011-03" db="EMBL/GenBank/DDBJ databases">
        <title>Deep-sequencing identification of multiple resistance mechanism for the high antibiotic-resistance strain Streptococcus suis R61.</title>
        <authorList>
            <person name="Hu P."/>
            <person name="Yang M."/>
            <person name="Jin M."/>
            <person name="Xiao J."/>
        </authorList>
    </citation>
    <scope>NUCLEOTIDE SEQUENCE [LARGE SCALE GENOMIC DNA]</scope>
    <source>
        <strain evidence="1 2">R61</strain>
    </source>
</reference>
<evidence type="ECO:0000313" key="2">
    <source>
        <dbReference type="Proteomes" id="UP000004014"/>
    </source>
</evidence>
<accession>A0AA87K2Q2</accession>
<sequence>METMDLKFTNFETLTDLDLSEAIGGKSTAYNVGYYTGKIVKVGLTVAPLFLL</sequence>
<name>A0AA87K2Q2_STRSU</name>
<comment type="caution">
    <text evidence="1">The sequence shown here is derived from an EMBL/GenBank/DDBJ whole genome shotgun (WGS) entry which is preliminary data.</text>
</comment>
<proteinExistence type="predicted"/>
<dbReference type="EMBL" id="AEYY01000051">
    <property type="protein sequence ID" value="EHC01606.1"/>
    <property type="molecule type" value="Genomic_DNA"/>
</dbReference>
<dbReference type="RefSeq" id="WP_002943496.1">
    <property type="nucleotide sequence ID" value="NZ_AEYY01000051.1"/>
</dbReference>
<gene>
    <name evidence="1" type="ORF">SSUR61_0120</name>
</gene>
<protein>
    <submittedName>
        <fullName evidence="1">Uncharacterized protein</fullName>
    </submittedName>
</protein>
<evidence type="ECO:0000313" key="1">
    <source>
        <dbReference type="EMBL" id="EHC01606.1"/>
    </source>
</evidence>
<dbReference type="AlphaFoldDB" id="A0AA87K2Q2"/>